<dbReference type="Gene3D" id="1.10.10.10">
    <property type="entry name" value="Winged helix-like DNA-binding domain superfamily/Winged helix DNA-binding domain"/>
    <property type="match status" value="2"/>
</dbReference>
<keyword evidence="2" id="KW-0805">Transcription regulation</keyword>
<dbReference type="GO" id="GO:0003677">
    <property type="term" value="F:DNA binding"/>
    <property type="evidence" value="ECO:0007669"/>
    <property type="project" value="UniProtKB-KW"/>
</dbReference>
<dbReference type="AlphaFoldDB" id="A0A387G4H8"/>
<comment type="similarity">
    <text evidence="1">Belongs to the LysR transcriptional regulatory family.</text>
</comment>
<organism evidence="6 7">
    <name type="scientific">Rhizobium jaguaris</name>
    <dbReference type="NCBI Taxonomy" id="1312183"/>
    <lineage>
        <taxon>Bacteria</taxon>
        <taxon>Pseudomonadati</taxon>
        <taxon>Pseudomonadota</taxon>
        <taxon>Alphaproteobacteria</taxon>
        <taxon>Hyphomicrobiales</taxon>
        <taxon>Rhizobiaceae</taxon>
        <taxon>Rhizobium/Agrobacterium group</taxon>
        <taxon>Rhizobium</taxon>
    </lineage>
</organism>
<name>A0A387G4H8_9HYPH</name>
<dbReference type="KEGG" id="rjg:CCGE525_27410"/>
<dbReference type="RefSeq" id="WP_120707411.1">
    <property type="nucleotide sequence ID" value="NZ_CP032695.1"/>
</dbReference>
<dbReference type="SUPFAM" id="SSF53850">
    <property type="entry name" value="Periplasmic binding protein-like II"/>
    <property type="match status" value="1"/>
</dbReference>
<dbReference type="Proteomes" id="UP000282195">
    <property type="component" value="Plasmid pRCCGE525c"/>
</dbReference>
<dbReference type="PROSITE" id="PS50931">
    <property type="entry name" value="HTH_LYSR"/>
    <property type="match status" value="2"/>
</dbReference>
<dbReference type="InterPro" id="IPR036388">
    <property type="entry name" value="WH-like_DNA-bd_sf"/>
</dbReference>
<proteinExistence type="inferred from homology"/>
<dbReference type="Pfam" id="PF00126">
    <property type="entry name" value="HTH_1"/>
    <property type="match status" value="2"/>
</dbReference>
<dbReference type="InterPro" id="IPR000847">
    <property type="entry name" value="LysR_HTH_N"/>
</dbReference>
<dbReference type="PRINTS" id="PR00039">
    <property type="entry name" value="HTHLYSR"/>
</dbReference>
<dbReference type="InterPro" id="IPR036390">
    <property type="entry name" value="WH_DNA-bd_sf"/>
</dbReference>
<protein>
    <submittedName>
        <fullName evidence="6">LysR family transcriptional regulator</fullName>
    </submittedName>
</protein>
<dbReference type="GO" id="GO:0003700">
    <property type="term" value="F:DNA-binding transcription factor activity"/>
    <property type="evidence" value="ECO:0007669"/>
    <property type="project" value="InterPro"/>
</dbReference>
<gene>
    <name evidence="6" type="ORF">CCGE525_27410</name>
</gene>
<geneLocation type="plasmid" evidence="7">
    <name>prccge525c</name>
</geneLocation>
<dbReference type="OrthoDB" id="9791253at2"/>
<dbReference type="Gene3D" id="3.40.190.290">
    <property type="match status" value="1"/>
</dbReference>
<evidence type="ECO:0000259" key="5">
    <source>
        <dbReference type="PROSITE" id="PS50931"/>
    </source>
</evidence>
<reference evidence="6 7" key="1">
    <citation type="submission" date="2018-10" db="EMBL/GenBank/DDBJ databases">
        <title>Rhizobium etli, R. leguminosarum and a new Rhizobium genospecies from Phaseolus dumosus.</title>
        <authorList>
            <person name="Ramirez-Puebla S.T."/>
            <person name="Rogel-Hernandez M.A."/>
            <person name="Guerrero G."/>
            <person name="Ormeno-Orrillo E."/>
            <person name="Martinez-Romero J.C."/>
            <person name="Negrete-Yankelevich S."/>
            <person name="Martinez-Romero E."/>
        </authorList>
    </citation>
    <scope>NUCLEOTIDE SEQUENCE [LARGE SCALE GENOMIC DNA]</scope>
    <source>
        <strain evidence="6 7">CCGE525</strain>
        <plasmid evidence="7">prccge525c</plasmid>
    </source>
</reference>
<evidence type="ECO:0000256" key="2">
    <source>
        <dbReference type="ARBA" id="ARBA00023015"/>
    </source>
</evidence>
<accession>A0A387G4H8</accession>
<dbReference type="SUPFAM" id="SSF46785">
    <property type="entry name" value="Winged helix' DNA-binding domain"/>
    <property type="match status" value="2"/>
</dbReference>
<dbReference type="Pfam" id="PF03466">
    <property type="entry name" value="LysR_substrate"/>
    <property type="match status" value="1"/>
</dbReference>
<keyword evidence="3" id="KW-0238">DNA-binding</keyword>
<feature type="domain" description="HTH lysR-type" evidence="5">
    <location>
        <begin position="322"/>
        <end position="379"/>
    </location>
</feature>
<keyword evidence="7" id="KW-1185">Reference proteome</keyword>
<dbReference type="PANTHER" id="PTHR30419">
    <property type="entry name" value="HTH-TYPE TRANSCRIPTIONAL REGULATOR YBHD"/>
    <property type="match status" value="1"/>
</dbReference>
<dbReference type="EMBL" id="CP032695">
    <property type="protein sequence ID" value="AYG62496.1"/>
    <property type="molecule type" value="Genomic_DNA"/>
</dbReference>
<evidence type="ECO:0000256" key="4">
    <source>
        <dbReference type="ARBA" id="ARBA00023163"/>
    </source>
</evidence>
<dbReference type="PANTHER" id="PTHR30419:SF8">
    <property type="entry name" value="NITROGEN ASSIMILATION TRANSCRIPTIONAL ACTIVATOR-RELATED"/>
    <property type="match status" value="1"/>
</dbReference>
<evidence type="ECO:0000256" key="1">
    <source>
        <dbReference type="ARBA" id="ARBA00009437"/>
    </source>
</evidence>
<evidence type="ECO:0000313" key="7">
    <source>
        <dbReference type="Proteomes" id="UP000282195"/>
    </source>
</evidence>
<evidence type="ECO:0000313" key="6">
    <source>
        <dbReference type="EMBL" id="AYG62496.1"/>
    </source>
</evidence>
<evidence type="ECO:0000256" key="3">
    <source>
        <dbReference type="ARBA" id="ARBA00023125"/>
    </source>
</evidence>
<feature type="domain" description="HTH lysR-type" evidence="5">
    <location>
        <begin position="1"/>
        <end position="58"/>
    </location>
</feature>
<dbReference type="InterPro" id="IPR050950">
    <property type="entry name" value="HTH-type_LysR_regulators"/>
</dbReference>
<sequence>METAQLSYFILACQFKNHAEAAAHSRISASTISENIDALERELGMILFERGPHGHYPTEAARWLYQSVEPLLQVVEAAETIFQAEPRRPIKRLEINSPLQFMAGRLSRAASLASRAVREVSPNIIATTRFTLGRAPYVHALEWSTNEQSGNGTDEEVAQAVRIVLDYAQDNEEPDSVPLFRDEWISISGGGNRHADMTGSVSFAELRKTPLLLPPLGETQLRHARAYCAMHDLPEPVVIEEDVGTFARLSRELAPFHLLAPQSLVMASIGRLNLSHAKLPVELVSPVVARIPAGEPVALDYVRELQKALQLPSSVVQYEPRITMKQIRYFLAISERLSVTAAAKYLSVAQPALSNQLRKLEAITGSDLFVRHRTGLERNDSTDMLVALVGPAAKACDGIAASAAHYATTRRERLAIGVVPLIHHEGPLARALAGALDEWSTVHPTVKLKIMEGSTEVLRRWVDAGEIGFALVETQISRSWQVDLGIEDYFGVVSNPAKSILPPGEIRLRSVMKLPLALPGDASGLRQILDKAASEAGGHFAPQMEVNSLTALLALVKRMRIATILPQSAVRTFLEAGILQFNPISGPVVRSRLSILFSPERILTDVERALINALKRQLSAMGMGKEISSARPLYWPEQ</sequence>
<keyword evidence="6" id="KW-0614">Plasmid</keyword>
<keyword evidence="4" id="KW-0804">Transcription</keyword>
<dbReference type="InterPro" id="IPR005119">
    <property type="entry name" value="LysR_subst-bd"/>
</dbReference>
<dbReference type="GO" id="GO:0005829">
    <property type="term" value="C:cytosol"/>
    <property type="evidence" value="ECO:0007669"/>
    <property type="project" value="TreeGrafter"/>
</dbReference>